<keyword evidence="1" id="KW-0472">Membrane</keyword>
<proteinExistence type="predicted"/>
<feature type="chain" id="PRO_5036697746" evidence="2">
    <location>
        <begin position="22"/>
        <end position="197"/>
    </location>
</feature>
<evidence type="ECO:0000256" key="1">
    <source>
        <dbReference type="SAM" id="Phobius"/>
    </source>
</evidence>
<evidence type="ECO:0000256" key="2">
    <source>
        <dbReference type="SAM" id="SignalP"/>
    </source>
</evidence>
<evidence type="ECO:0000313" key="3">
    <source>
        <dbReference type="EMBL" id="MBE6266684.1"/>
    </source>
</evidence>
<keyword evidence="1" id="KW-1133">Transmembrane helix</keyword>
<dbReference type="EMBL" id="SUYD01000011">
    <property type="protein sequence ID" value="MBE6266684.1"/>
    <property type="molecule type" value="Genomic_DNA"/>
</dbReference>
<gene>
    <name evidence="3" type="ORF">E7102_09465</name>
</gene>
<protein>
    <submittedName>
        <fullName evidence="3">Uncharacterized protein</fullName>
    </submittedName>
</protein>
<sequence length="197" mass="22247">MNRFKYALLALFIAGPHCVSAAPLVIPQAQAEHFCQLLISDGGSLSPLAVHARKAIQADDSLSIEQIFSGFVLLADGWQTMRIFPHQQDSEVVWYSATDDLPASMSAEHQKYIREVFPRLIAEVQAGRWKTVDEYVDKMLQYQCQFGGNVASEPVSSSFLVVVVLIFMVLILVSRFLCLSLHPKERNNYESENYQYE</sequence>
<comment type="caution">
    <text evidence="3">The sequence shown here is derived from an EMBL/GenBank/DDBJ whole genome shotgun (WGS) entry which is preliminary data.</text>
</comment>
<reference evidence="3" key="1">
    <citation type="submission" date="2019-04" db="EMBL/GenBank/DDBJ databases">
        <title>Evolution of Biomass-Degrading Anaerobic Consortia Revealed by Metagenomics.</title>
        <authorList>
            <person name="Peng X."/>
        </authorList>
    </citation>
    <scope>NUCLEOTIDE SEQUENCE</scope>
    <source>
        <strain evidence="3">SIG141</strain>
    </source>
</reference>
<evidence type="ECO:0000313" key="4">
    <source>
        <dbReference type="Proteomes" id="UP000763088"/>
    </source>
</evidence>
<name>A0A928BT04_XYLRU</name>
<feature type="signal peptide" evidence="2">
    <location>
        <begin position="1"/>
        <end position="21"/>
    </location>
</feature>
<dbReference type="AlphaFoldDB" id="A0A928BT04"/>
<keyword evidence="1" id="KW-0812">Transmembrane</keyword>
<feature type="transmembrane region" description="Helical" evidence="1">
    <location>
        <begin position="159"/>
        <end position="178"/>
    </location>
</feature>
<keyword evidence="2" id="KW-0732">Signal</keyword>
<dbReference type="Proteomes" id="UP000763088">
    <property type="component" value="Unassembled WGS sequence"/>
</dbReference>
<accession>A0A928BT04</accession>
<organism evidence="3 4">
    <name type="scientific">Xylanibacter ruminicola</name>
    <name type="common">Prevotella ruminicola</name>
    <dbReference type="NCBI Taxonomy" id="839"/>
    <lineage>
        <taxon>Bacteria</taxon>
        <taxon>Pseudomonadati</taxon>
        <taxon>Bacteroidota</taxon>
        <taxon>Bacteroidia</taxon>
        <taxon>Bacteroidales</taxon>
        <taxon>Prevotellaceae</taxon>
        <taxon>Xylanibacter</taxon>
    </lineage>
</organism>